<gene>
    <name evidence="3" type="ORF">CP967_10725</name>
</gene>
<protein>
    <submittedName>
        <fullName evidence="3">DUF1648 domain-containing protein</fullName>
    </submittedName>
</protein>
<dbReference type="RefSeq" id="WP_150487754.1">
    <property type="nucleotide sequence ID" value="NZ_BMUV01000001.1"/>
</dbReference>
<keyword evidence="1" id="KW-0472">Membrane</keyword>
<dbReference type="Pfam" id="PF07853">
    <property type="entry name" value="DUF1648"/>
    <property type="match status" value="1"/>
</dbReference>
<evidence type="ECO:0000256" key="1">
    <source>
        <dbReference type="SAM" id="Phobius"/>
    </source>
</evidence>
<feature type="transmembrane region" description="Helical" evidence="1">
    <location>
        <begin position="89"/>
        <end position="113"/>
    </location>
</feature>
<feature type="transmembrane region" description="Helical" evidence="1">
    <location>
        <begin position="125"/>
        <end position="146"/>
    </location>
</feature>
<keyword evidence="1" id="KW-1133">Transmembrane helix</keyword>
<feature type="transmembrane region" description="Helical" evidence="1">
    <location>
        <begin position="53"/>
        <end position="77"/>
    </location>
</feature>
<dbReference type="KEGG" id="snk:CP967_10725"/>
<dbReference type="OrthoDB" id="3178004at2"/>
<dbReference type="AlphaFoldDB" id="A0A5J6F8U3"/>
<evidence type="ECO:0000313" key="3">
    <source>
        <dbReference type="EMBL" id="QEU72403.1"/>
    </source>
</evidence>
<proteinExistence type="predicted"/>
<feature type="domain" description="DUF1648" evidence="2">
    <location>
        <begin position="19"/>
        <end position="61"/>
    </location>
</feature>
<keyword evidence="1" id="KW-0812">Transmembrane</keyword>
<name>A0A5J6F8U3_9ACTN</name>
<dbReference type="InterPro" id="IPR012867">
    <property type="entry name" value="DUF1648"/>
</dbReference>
<organism evidence="3 4">
    <name type="scientific">Streptomyces nitrosporeus</name>
    <dbReference type="NCBI Taxonomy" id="28894"/>
    <lineage>
        <taxon>Bacteria</taxon>
        <taxon>Bacillati</taxon>
        <taxon>Actinomycetota</taxon>
        <taxon>Actinomycetes</taxon>
        <taxon>Kitasatosporales</taxon>
        <taxon>Streptomycetaceae</taxon>
        <taxon>Streptomyces</taxon>
    </lineage>
</organism>
<keyword evidence="4" id="KW-1185">Reference proteome</keyword>
<sequence>MNHRKLVYAALGALPFVLVVLTDLALVVAVGDRLPGRVASHFSFSGKADGHTGRTVFLLVTVALPVLLGAVWSFLAARDTFRGGRAYDGFLVSGYAVAGFTGYLTAATLLANVDTADGGPAAALSPWQMAAAAGTAVAAAALGLLANRLLPAPPDGPEGHEGAGRGARIALAEGEVAGWVRGTTSWWPALGAVALAAGGVAVTVEAGPAAGLPLVVVGAFLVTFSRPNVTVDRRGLTVSGLLPWPRVRIPLERVEGATSREVKALGEYGGWGYRIRPGGSGVILRSGEAIVARLKGGREFTVTIDDSATGAALLNTLAGRDRGES</sequence>
<dbReference type="EMBL" id="CP023702">
    <property type="protein sequence ID" value="QEU72403.1"/>
    <property type="molecule type" value="Genomic_DNA"/>
</dbReference>
<evidence type="ECO:0000313" key="4">
    <source>
        <dbReference type="Proteomes" id="UP000326178"/>
    </source>
</evidence>
<accession>A0A5J6F8U3</accession>
<evidence type="ECO:0000259" key="2">
    <source>
        <dbReference type="Pfam" id="PF07853"/>
    </source>
</evidence>
<dbReference type="Proteomes" id="UP000326178">
    <property type="component" value="Chromosome"/>
</dbReference>
<reference evidence="3 4" key="1">
    <citation type="submission" date="2017-09" db="EMBL/GenBank/DDBJ databases">
        <authorList>
            <person name="Lee N."/>
            <person name="Cho B.-K."/>
        </authorList>
    </citation>
    <scope>NUCLEOTIDE SEQUENCE [LARGE SCALE GENOMIC DNA]</scope>
    <source>
        <strain evidence="3 4">ATCC 12769</strain>
    </source>
</reference>